<keyword evidence="4" id="KW-0378">Hydrolase</keyword>
<sequence>MMEFLKEYKGKKIVIVGVGSNYRKDDGVGNYIAENLKDYLISIPVEENPELYIETIKSLKPDLVVIFDAADFEGIPGEVREIEPENIDNFTISTHTLPLSIFTHMLKMESKIEVKIIGIKPENVSYGKGLSKSVQNSADEILNSIKNLLKE</sequence>
<evidence type="ECO:0000256" key="2">
    <source>
        <dbReference type="ARBA" id="ARBA00022670"/>
    </source>
</evidence>
<dbReference type="SUPFAM" id="SSF53163">
    <property type="entry name" value="HybD-like"/>
    <property type="match status" value="1"/>
</dbReference>
<dbReference type="Gene3D" id="3.40.50.1450">
    <property type="entry name" value="HybD-like"/>
    <property type="match status" value="1"/>
</dbReference>
<dbReference type="EMBL" id="DTHG01000047">
    <property type="protein sequence ID" value="HGW91683.1"/>
    <property type="molecule type" value="Genomic_DNA"/>
</dbReference>
<dbReference type="GO" id="GO:0004190">
    <property type="term" value="F:aspartic-type endopeptidase activity"/>
    <property type="evidence" value="ECO:0007669"/>
    <property type="project" value="UniProtKB-KW"/>
</dbReference>
<dbReference type="GO" id="GO:0008047">
    <property type="term" value="F:enzyme activator activity"/>
    <property type="evidence" value="ECO:0007669"/>
    <property type="project" value="InterPro"/>
</dbReference>
<dbReference type="PRINTS" id="PR00446">
    <property type="entry name" value="HYDRGNUPTAKE"/>
</dbReference>
<evidence type="ECO:0000313" key="5">
    <source>
        <dbReference type="EMBL" id="HGW91683.1"/>
    </source>
</evidence>
<dbReference type="Pfam" id="PF01750">
    <property type="entry name" value="HycI"/>
    <property type="match status" value="1"/>
</dbReference>
<dbReference type="GO" id="GO:0016485">
    <property type="term" value="P:protein processing"/>
    <property type="evidence" value="ECO:0007669"/>
    <property type="project" value="TreeGrafter"/>
</dbReference>
<organism evidence="5">
    <name type="scientific">candidate division WOR-3 bacterium</name>
    <dbReference type="NCBI Taxonomy" id="2052148"/>
    <lineage>
        <taxon>Bacteria</taxon>
        <taxon>Bacteria division WOR-3</taxon>
    </lineage>
</organism>
<dbReference type="InterPro" id="IPR000671">
    <property type="entry name" value="Peptidase_A31"/>
</dbReference>
<dbReference type="PANTHER" id="PTHR30302">
    <property type="entry name" value="HYDROGENASE 1 MATURATION PROTEASE"/>
    <property type="match status" value="1"/>
</dbReference>
<dbReference type="AlphaFoldDB" id="A0A7C4Y5R7"/>
<keyword evidence="2 5" id="KW-0645">Protease</keyword>
<evidence type="ECO:0000256" key="3">
    <source>
        <dbReference type="ARBA" id="ARBA00022750"/>
    </source>
</evidence>
<dbReference type="InterPro" id="IPR023430">
    <property type="entry name" value="Pept_HybD-like_dom_sf"/>
</dbReference>
<dbReference type="PANTHER" id="PTHR30302:SF1">
    <property type="entry name" value="HYDROGENASE 2 MATURATION PROTEASE"/>
    <property type="match status" value="1"/>
</dbReference>
<proteinExistence type="inferred from homology"/>
<evidence type="ECO:0000256" key="1">
    <source>
        <dbReference type="ARBA" id="ARBA00006814"/>
    </source>
</evidence>
<dbReference type="NCBIfam" id="TIGR00072">
    <property type="entry name" value="hydrog_prot"/>
    <property type="match status" value="1"/>
</dbReference>
<name>A0A7C4Y5R7_UNCW3</name>
<gene>
    <name evidence="5" type="ORF">ENV67_03980</name>
</gene>
<evidence type="ECO:0000256" key="4">
    <source>
        <dbReference type="ARBA" id="ARBA00022801"/>
    </source>
</evidence>
<comment type="caution">
    <text evidence="5">The sequence shown here is derived from an EMBL/GenBank/DDBJ whole genome shotgun (WGS) entry which is preliminary data.</text>
</comment>
<comment type="similarity">
    <text evidence="1">Belongs to the peptidase A31 family.</text>
</comment>
<keyword evidence="3" id="KW-0064">Aspartyl protease</keyword>
<protein>
    <submittedName>
        <fullName evidence="5">Hydrogenase maturation protease</fullName>
    </submittedName>
</protein>
<accession>A0A7C4Y5R7</accession>
<reference evidence="5" key="1">
    <citation type="journal article" date="2020" name="mSystems">
        <title>Genome- and Community-Level Interaction Insights into Carbon Utilization and Element Cycling Functions of Hydrothermarchaeota in Hydrothermal Sediment.</title>
        <authorList>
            <person name="Zhou Z."/>
            <person name="Liu Y."/>
            <person name="Xu W."/>
            <person name="Pan J."/>
            <person name="Luo Z.H."/>
            <person name="Li M."/>
        </authorList>
    </citation>
    <scope>NUCLEOTIDE SEQUENCE [LARGE SCALE GENOMIC DNA]</scope>
    <source>
        <strain evidence="5">SpSt-780</strain>
    </source>
</reference>